<organism evidence="1 2">
    <name type="scientific">Caerostris darwini</name>
    <dbReference type="NCBI Taxonomy" id="1538125"/>
    <lineage>
        <taxon>Eukaryota</taxon>
        <taxon>Metazoa</taxon>
        <taxon>Ecdysozoa</taxon>
        <taxon>Arthropoda</taxon>
        <taxon>Chelicerata</taxon>
        <taxon>Arachnida</taxon>
        <taxon>Araneae</taxon>
        <taxon>Araneomorphae</taxon>
        <taxon>Entelegynae</taxon>
        <taxon>Araneoidea</taxon>
        <taxon>Araneidae</taxon>
        <taxon>Caerostris</taxon>
    </lineage>
</organism>
<sequence length="108" mass="12406">MTLIHIHCHTKYQSAVIIDTIHSPSELILFILLFPIRIVQSARSAGKSRGGCESVVRGHVHIFKYVGKLKSRELWIHVHERLTYNIPWICQQDEQTAQLLSECFTPGE</sequence>
<dbReference type="Proteomes" id="UP001054837">
    <property type="component" value="Unassembled WGS sequence"/>
</dbReference>
<name>A0AAV4VLH8_9ARAC</name>
<reference evidence="1 2" key="1">
    <citation type="submission" date="2021-06" db="EMBL/GenBank/DDBJ databases">
        <title>Caerostris darwini draft genome.</title>
        <authorList>
            <person name="Kono N."/>
            <person name="Arakawa K."/>
        </authorList>
    </citation>
    <scope>NUCLEOTIDE SEQUENCE [LARGE SCALE GENOMIC DNA]</scope>
</reference>
<evidence type="ECO:0000313" key="2">
    <source>
        <dbReference type="Proteomes" id="UP001054837"/>
    </source>
</evidence>
<proteinExistence type="predicted"/>
<accession>A0AAV4VLH8</accession>
<dbReference type="AlphaFoldDB" id="A0AAV4VLH8"/>
<protein>
    <submittedName>
        <fullName evidence="1">Uncharacterized protein</fullName>
    </submittedName>
</protein>
<gene>
    <name evidence="1" type="ORF">CDAR_425551</name>
</gene>
<evidence type="ECO:0000313" key="1">
    <source>
        <dbReference type="EMBL" id="GIY70888.1"/>
    </source>
</evidence>
<comment type="caution">
    <text evidence="1">The sequence shown here is derived from an EMBL/GenBank/DDBJ whole genome shotgun (WGS) entry which is preliminary data.</text>
</comment>
<dbReference type="EMBL" id="BPLQ01013244">
    <property type="protein sequence ID" value="GIY70888.1"/>
    <property type="molecule type" value="Genomic_DNA"/>
</dbReference>
<keyword evidence="2" id="KW-1185">Reference proteome</keyword>